<sequence>MNKRSLLAAALSLLLAGCTTGADGTGRPPTPAPNPAPRPAQAHTMSGTVRNSAGQPVAGATVFAGHTVYFNTNVLAKTGADGTYRLSVREPAGSWYAGGTVEASLDGQRYTFDLLPSSSEPFPGAQGAVRDFTWRLTGERPDGQKIGATVTVYADFFDPGLLDWLPDIELTLTPTGPRIDGSPGVEVRGRIEQTPDGQEGLEDIALGRYAISARYAPAGGPSQTLQIRRRNQGEFAPTVASRFVQRGSGQIMEVEVSRQP</sequence>
<evidence type="ECO:0000313" key="4">
    <source>
        <dbReference type="Proteomes" id="UP000236569"/>
    </source>
</evidence>
<keyword evidence="4" id="KW-1185">Reference proteome</keyword>
<feature type="region of interest" description="Disordered" evidence="1">
    <location>
        <begin position="21"/>
        <end position="53"/>
    </location>
</feature>
<dbReference type="PROSITE" id="PS51257">
    <property type="entry name" value="PROKAR_LIPOPROTEIN"/>
    <property type="match status" value="1"/>
</dbReference>
<dbReference type="GO" id="GO:0030246">
    <property type="term" value="F:carbohydrate binding"/>
    <property type="evidence" value="ECO:0007669"/>
    <property type="project" value="InterPro"/>
</dbReference>
<protein>
    <submittedName>
        <fullName evidence="3">Carboxypeptidase regulatory-like domain-containing protein</fullName>
    </submittedName>
</protein>
<evidence type="ECO:0000313" key="3">
    <source>
        <dbReference type="EMBL" id="GBF03830.1"/>
    </source>
</evidence>
<dbReference type="RefSeq" id="WP_103127446.1">
    <property type="nucleotide sequence ID" value="NZ_BFAG01000001.1"/>
</dbReference>
<dbReference type="Gene3D" id="2.60.40.1120">
    <property type="entry name" value="Carboxypeptidase-like, regulatory domain"/>
    <property type="match status" value="1"/>
</dbReference>
<proteinExistence type="predicted"/>
<dbReference type="EMBL" id="BFAG01000001">
    <property type="protein sequence ID" value="GBF03830.1"/>
    <property type="molecule type" value="Genomic_DNA"/>
</dbReference>
<dbReference type="OrthoDB" id="2379109at2"/>
<comment type="caution">
    <text evidence="3">The sequence shown here is derived from an EMBL/GenBank/DDBJ whole genome shotgun (WGS) entry which is preliminary data.</text>
</comment>
<dbReference type="InterPro" id="IPR013784">
    <property type="entry name" value="Carb-bd-like_fold"/>
</dbReference>
<keyword evidence="3" id="KW-0121">Carboxypeptidase</keyword>
<feature type="signal peptide" evidence="2">
    <location>
        <begin position="1"/>
        <end position="21"/>
    </location>
</feature>
<keyword evidence="2" id="KW-0732">Signal</keyword>
<dbReference type="Proteomes" id="UP000236569">
    <property type="component" value="Unassembled WGS sequence"/>
</dbReference>
<name>A0A2I9D1D9_9DEIO</name>
<evidence type="ECO:0000256" key="1">
    <source>
        <dbReference type="SAM" id="MobiDB-lite"/>
    </source>
</evidence>
<accession>A0A2I9D1D9</accession>
<keyword evidence="3" id="KW-0645">Protease</keyword>
<dbReference type="AlphaFoldDB" id="A0A2I9D1D9"/>
<evidence type="ECO:0000256" key="2">
    <source>
        <dbReference type="SAM" id="SignalP"/>
    </source>
</evidence>
<feature type="compositionally biased region" description="Pro residues" evidence="1">
    <location>
        <begin position="28"/>
        <end position="38"/>
    </location>
</feature>
<dbReference type="SUPFAM" id="SSF49452">
    <property type="entry name" value="Starch-binding domain-like"/>
    <property type="match status" value="1"/>
</dbReference>
<reference evidence="4" key="1">
    <citation type="submission" date="2018-01" db="EMBL/GenBank/DDBJ databases">
        <title>Draft Genome Sequence of the Radioresistant Bacterium Deinococcus aerius TR0125, Isolated from the Higher Atmosphere above Japan.</title>
        <authorList>
            <person name="Satoh K."/>
            <person name="Arai H."/>
            <person name="Sanzen T."/>
            <person name="Kawaguchi Y."/>
            <person name="Hayashi H."/>
            <person name="Yokobori S."/>
            <person name="Yamagishi A."/>
            <person name="Oono Y."/>
            <person name="Narumi I."/>
        </authorList>
    </citation>
    <scope>NUCLEOTIDE SEQUENCE [LARGE SCALE GENOMIC DNA]</scope>
    <source>
        <strain evidence="4">TR0125</strain>
    </source>
</reference>
<feature type="chain" id="PRO_5014351941" evidence="2">
    <location>
        <begin position="22"/>
        <end position="260"/>
    </location>
</feature>
<keyword evidence="3" id="KW-0378">Hydrolase</keyword>
<organism evidence="3 4">
    <name type="scientific">Deinococcus aerius</name>
    <dbReference type="NCBI Taxonomy" id="200253"/>
    <lineage>
        <taxon>Bacteria</taxon>
        <taxon>Thermotogati</taxon>
        <taxon>Deinococcota</taxon>
        <taxon>Deinococci</taxon>
        <taxon>Deinococcales</taxon>
        <taxon>Deinococcaceae</taxon>
        <taxon>Deinococcus</taxon>
    </lineage>
</organism>
<feature type="compositionally biased region" description="Polar residues" evidence="1">
    <location>
        <begin position="43"/>
        <end position="53"/>
    </location>
</feature>
<gene>
    <name evidence="3" type="ORF">DAERI_010002</name>
</gene>
<dbReference type="GO" id="GO:0004180">
    <property type="term" value="F:carboxypeptidase activity"/>
    <property type="evidence" value="ECO:0007669"/>
    <property type="project" value="UniProtKB-KW"/>
</dbReference>